<sequence length="38" mass="4520">MSAITNTRRFRSEKIAPYFFISPFYIIFSIFFLLPTLA</sequence>
<keyword evidence="1" id="KW-0472">Membrane</keyword>
<protein>
    <submittedName>
        <fullName evidence="2">Uncharacterized protein</fullName>
    </submittedName>
</protein>
<feature type="transmembrane region" description="Helical" evidence="1">
    <location>
        <begin position="15"/>
        <end position="34"/>
    </location>
</feature>
<organism evidence="2">
    <name type="scientific">marine metagenome</name>
    <dbReference type="NCBI Taxonomy" id="408172"/>
    <lineage>
        <taxon>unclassified sequences</taxon>
        <taxon>metagenomes</taxon>
        <taxon>ecological metagenomes</taxon>
    </lineage>
</organism>
<dbReference type="AlphaFoldDB" id="A0A382JSN1"/>
<keyword evidence="1" id="KW-0812">Transmembrane</keyword>
<evidence type="ECO:0000313" key="2">
    <source>
        <dbReference type="EMBL" id="SVC14746.1"/>
    </source>
</evidence>
<evidence type="ECO:0000256" key="1">
    <source>
        <dbReference type="SAM" id="Phobius"/>
    </source>
</evidence>
<name>A0A382JSN1_9ZZZZ</name>
<feature type="non-terminal residue" evidence="2">
    <location>
        <position position="38"/>
    </location>
</feature>
<keyword evidence="1" id="KW-1133">Transmembrane helix</keyword>
<dbReference type="EMBL" id="UINC01076000">
    <property type="protein sequence ID" value="SVC14746.1"/>
    <property type="molecule type" value="Genomic_DNA"/>
</dbReference>
<proteinExistence type="predicted"/>
<gene>
    <name evidence="2" type="ORF">METZ01_LOCUS267600</name>
</gene>
<reference evidence="2" key="1">
    <citation type="submission" date="2018-05" db="EMBL/GenBank/DDBJ databases">
        <authorList>
            <person name="Lanie J.A."/>
            <person name="Ng W.-L."/>
            <person name="Kazmierczak K.M."/>
            <person name="Andrzejewski T.M."/>
            <person name="Davidsen T.M."/>
            <person name="Wayne K.J."/>
            <person name="Tettelin H."/>
            <person name="Glass J.I."/>
            <person name="Rusch D."/>
            <person name="Podicherti R."/>
            <person name="Tsui H.-C.T."/>
            <person name="Winkler M.E."/>
        </authorList>
    </citation>
    <scope>NUCLEOTIDE SEQUENCE</scope>
</reference>
<accession>A0A382JSN1</accession>